<feature type="region of interest" description="Disordered" evidence="7">
    <location>
        <begin position="269"/>
        <end position="297"/>
    </location>
</feature>
<evidence type="ECO:0000256" key="2">
    <source>
        <dbReference type="ARBA" id="ARBA00022553"/>
    </source>
</evidence>
<keyword evidence="2" id="KW-0597">Phosphoprotein</keyword>
<evidence type="ECO:0000256" key="4">
    <source>
        <dbReference type="ARBA" id="ARBA00023015"/>
    </source>
</evidence>
<evidence type="ECO:0000313" key="11">
    <source>
        <dbReference type="Proteomes" id="UP000694251"/>
    </source>
</evidence>
<evidence type="ECO:0000256" key="7">
    <source>
        <dbReference type="SAM" id="MobiDB-lite"/>
    </source>
</evidence>
<dbReference type="EMBL" id="JAEFBJ010000009">
    <property type="protein sequence ID" value="KAG7574450.1"/>
    <property type="molecule type" value="Genomic_DNA"/>
</dbReference>
<dbReference type="GO" id="GO:0043021">
    <property type="term" value="F:ribonucleoprotein complex binding"/>
    <property type="evidence" value="ECO:0007669"/>
    <property type="project" value="TreeGrafter"/>
</dbReference>
<dbReference type="Pfam" id="PF00397">
    <property type="entry name" value="WW"/>
    <property type="match status" value="2"/>
</dbReference>
<evidence type="ECO:0000256" key="5">
    <source>
        <dbReference type="ARBA" id="ARBA00023163"/>
    </source>
</evidence>
<feature type="domain" description="WW" evidence="8">
    <location>
        <begin position="190"/>
        <end position="224"/>
    </location>
</feature>
<dbReference type="Proteomes" id="UP000694251">
    <property type="component" value="Chromosome 9"/>
</dbReference>
<feature type="compositionally biased region" description="Polar residues" evidence="7">
    <location>
        <begin position="7"/>
        <end position="20"/>
    </location>
</feature>
<dbReference type="PANTHER" id="PTHR21737">
    <property type="entry name" value="POLYGLUTAMINE BINDING PROTEIN 1/MARVEL MEMBRANE-ASSOCIATING DOMAIN CONTAINING 3"/>
    <property type="match status" value="1"/>
</dbReference>
<feature type="compositionally biased region" description="Polar residues" evidence="7">
    <location>
        <begin position="274"/>
        <end position="288"/>
    </location>
</feature>
<evidence type="ECO:0000313" key="9">
    <source>
        <dbReference type="EMBL" id="KAG7531654.1"/>
    </source>
</evidence>
<feature type="compositionally biased region" description="Basic residues" evidence="7">
    <location>
        <begin position="360"/>
        <end position="370"/>
    </location>
</feature>
<feature type="region of interest" description="Disordered" evidence="7">
    <location>
        <begin position="338"/>
        <end position="389"/>
    </location>
</feature>
<feature type="region of interest" description="Disordered" evidence="7">
    <location>
        <begin position="1"/>
        <end position="20"/>
    </location>
</feature>
<dbReference type="GO" id="GO:0016604">
    <property type="term" value="C:nuclear body"/>
    <property type="evidence" value="ECO:0007669"/>
    <property type="project" value="TreeGrafter"/>
</dbReference>
<dbReference type="GO" id="GO:0005737">
    <property type="term" value="C:cytoplasm"/>
    <property type="evidence" value="ECO:0007669"/>
    <property type="project" value="TreeGrafter"/>
</dbReference>
<comment type="subcellular location">
    <subcellularLocation>
        <location evidence="1">Nucleus</location>
    </subcellularLocation>
</comment>
<keyword evidence="6" id="KW-0539">Nucleus</keyword>
<dbReference type="PROSITE" id="PS50020">
    <property type="entry name" value="WW_DOMAIN_2"/>
    <property type="match status" value="2"/>
</dbReference>
<dbReference type="InterPro" id="IPR001202">
    <property type="entry name" value="WW_dom"/>
</dbReference>
<name>A0A8T1XEQ1_ARASU</name>
<organism evidence="9 11">
    <name type="scientific">Arabidopsis suecica</name>
    <name type="common">Swedish thale-cress</name>
    <name type="synonym">Cardaminopsis suecica</name>
    <dbReference type="NCBI Taxonomy" id="45249"/>
    <lineage>
        <taxon>Eukaryota</taxon>
        <taxon>Viridiplantae</taxon>
        <taxon>Streptophyta</taxon>
        <taxon>Embryophyta</taxon>
        <taxon>Tracheophyta</taxon>
        <taxon>Spermatophyta</taxon>
        <taxon>Magnoliopsida</taxon>
        <taxon>eudicotyledons</taxon>
        <taxon>Gunneridae</taxon>
        <taxon>Pentapetalae</taxon>
        <taxon>rosids</taxon>
        <taxon>malvids</taxon>
        <taxon>Brassicales</taxon>
        <taxon>Brassicaceae</taxon>
        <taxon>Camelineae</taxon>
        <taxon>Arabidopsis</taxon>
    </lineage>
</organism>
<dbReference type="GO" id="GO:0000380">
    <property type="term" value="P:alternative mRNA splicing, via spliceosome"/>
    <property type="evidence" value="ECO:0007669"/>
    <property type="project" value="TreeGrafter"/>
</dbReference>
<comment type="caution">
    <text evidence="9">The sequence shown here is derived from an EMBL/GenBank/DDBJ whole genome shotgun (WGS) entry which is preliminary data.</text>
</comment>
<evidence type="ECO:0000256" key="6">
    <source>
        <dbReference type="ARBA" id="ARBA00023242"/>
    </source>
</evidence>
<evidence type="ECO:0000256" key="1">
    <source>
        <dbReference type="ARBA" id="ARBA00004123"/>
    </source>
</evidence>
<keyword evidence="4" id="KW-0805">Transcription regulation</keyword>
<feature type="domain" description="WW" evidence="8">
    <location>
        <begin position="235"/>
        <end position="269"/>
    </location>
</feature>
<dbReference type="SMART" id="SM00456">
    <property type="entry name" value="WW"/>
    <property type="match status" value="2"/>
</dbReference>
<feature type="region of interest" description="Disordered" evidence="7">
    <location>
        <begin position="404"/>
        <end position="461"/>
    </location>
</feature>
<keyword evidence="5" id="KW-0804">Transcription</keyword>
<reference evidence="9 11" key="1">
    <citation type="submission" date="2020-12" db="EMBL/GenBank/DDBJ databases">
        <title>Concerted genomic and epigenomic changes stabilize Arabidopsis allopolyploids.</title>
        <authorList>
            <person name="Chen Z."/>
        </authorList>
    </citation>
    <scope>NUCLEOTIDE SEQUENCE [LARGE SCALE GENOMIC DNA]</scope>
    <source>
        <strain evidence="9">As9502</strain>
        <tissue evidence="9">Leaf</tissue>
    </source>
</reference>
<protein>
    <submittedName>
        <fullName evidence="9">WW domain</fullName>
    </submittedName>
</protein>
<proteinExistence type="predicted"/>
<dbReference type="PROSITE" id="PS01159">
    <property type="entry name" value="WW_DOMAIN_1"/>
    <property type="match status" value="1"/>
</dbReference>
<keyword evidence="3" id="KW-0677">Repeat</keyword>
<evidence type="ECO:0000259" key="8">
    <source>
        <dbReference type="PROSITE" id="PS50020"/>
    </source>
</evidence>
<accession>A0A8T1XEQ1</accession>
<dbReference type="AlphaFoldDB" id="A0A8T1XEQ1"/>
<dbReference type="EMBL" id="JAEFBJ010000024">
    <property type="protein sequence ID" value="KAG7531654.1"/>
    <property type="molecule type" value="Genomic_DNA"/>
</dbReference>
<gene>
    <name evidence="10" type="ORF">ISN44_As09g026380</name>
    <name evidence="9" type="ORF">ISN44_Un24g000090</name>
</gene>
<keyword evidence="11" id="KW-1185">Reference proteome</keyword>
<evidence type="ECO:0000256" key="3">
    <source>
        <dbReference type="ARBA" id="ARBA00022737"/>
    </source>
</evidence>
<dbReference type="OrthoDB" id="42462at2759"/>
<dbReference type="CDD" id="cd00201">
    <property type="entry name" value="WW"/>
    <property type="match status" value="2"/>
</dbReference>
<dbReference type="PANTHER" id="PTHR21737:SF3">
    <property type="entry name" value="POLYGLUTAMINE-BINDING PROTEIN 1"/>
    <property type="match status" value="1"/>
</dbReference>
<evidence type="ECO:0000313" key="10">
    <source>
        <dbReference type="EMBL" id="KAG7574450.1"/>
    </source>
</evidence>
<sequence length="461" mass="49848">MGEELQHQQNNQTSNYGIGSSLAYDQSQDIESAATNALLREQEIETQKIIQGQREAGTSVAGDSQHNTDILRDRADPNALKEHLLKFTAHHRAETAAKRGASVSTCGEGNVDVGNGYGIPGGVAYAGHSELSGKPEPTDASNNLPEYLKQKLKARGILRDGTGAVTSNTQDTSAVSWNRQTTSPFTANASTLPLGWVDAKDPASGATYYFNQHTGKCQWERPVELFYTTSNAPPVPPKEEWIETLDEASGHKYFYNTRTHVSQWEPPASLQKPAATNSNNAVTQSTANGKGEHPPSQMPRCNGCGGWGVGLVQRWGYCVHCTRVFNLPEQQFLPANLNHFTNAGDSGQKDPNQRSSSKPPMKKVIGKKRAHADDDELDPMDPSSYSDAPRGGWVVGLKGVQPRAADTTATGPLFQQRPYPSPGAVLRRNAEVASSQKKKPNSHFTEITKRGDGSDGLGDAD</sequence>